<sequence>MSDQERQGPAIACVATVKRIITLLAGMVETRVKLAVVELEQEKSNLVQLLLLVGLTLIFTTFGLMCLIALVIWSLQPEYRLLGLCWTTGILLGLAVIGGLWALLRARSATLLKETRKELANDRALLEEKLK</sequence>
<reference evidence="2 3" key="1">
    <citation type="submission" date="2016-10" db="EMBL/GenBank/DDBJ databases">
        <authorList>
            <person name="de Groot N.N."/>
        </authorList>
    </citation>
    <scope>NUCLEOTIDE SEQUENCE [LARGE SCALE GENOMIC DNA]</scope>
    <source>
        <strain evidence="2 3">ATCC 29281</strain>
    </source>
</reference>
<organism evidence="2 3">
    <name type="scientific">Lonsdalea quercina</name>
    <dbReference type="NCBI Taxonomy" id="71657"/>
    <lineage>
        <taxon>Bacteria</taxon>
        <taxon>Pseudomonadati</taxon>
        <taxon>Pseudomonadota</taxon>
        <taxon>Gammaproteobacteria</taxon>
        <taxon>Enterobacterales</taxon>
        <taxon>Pectobacteriaceae</taxon>
        <taxon>Lonsdalea</taxon>
    </lineage>
</organism>
<keyword evidence="1" id="KW-0812">Transmembrane</keyword>
<dbReference type="GeneID" id="97765662"/>
<evidence type="ECO:0000313" key="2">
    <source>
        <dbReference type="EMBL" id="SEA89821.1"/>
    </source>
</evidence>
<protein>
    <submittedName>
        <fullName evidence="2">Uncharacterized membrane protein YqjE</fullName>
    </submittedName>
</protein>
<dbReference type="InterPro" id="IPR009937">
    <property type="entry name" value="Phage_holin_3_6"/>
</dbReference>
<dbReference type="eggNOG" id="COG5393">
    <property type="taxonomic scope" value="Bacteria"/>
</dbReference>
<dbReference type="Pfam" id="PF07332">
    <property type="entry name" value="Phage_holin_3_6"/>
    <property type="match status" value="1"/>
</dbReference>
<evidence type="ECO:0000256" key="1">
    <source>
        <dbReference type="SAM" id="Phobius"/>
    </source>
</evidence>
<name>A0A1H4EXU7_9GAMM</name>
<proteinExistence type="predicted"/>
<dbReference type="Proteomes" id="UP000187280">
    <property type="component" value="Unassembled WGS sequence"/>
</dbReference>
<dbReference type="AlphaFoldDB" id="A0A1H4EXU7"/>
<keyword evidence="1" id="KW-1133">Transmembrane helix</keyword>
<gene>
    <name evidence="2" type="ORF">SAMN02982996_02819</name>
</gene>
<dbReference type="RefSeq" id="WP_026742056.1">
    <property type="nucleotide sequence ID" value="NZ_FNQS01000011.1"/>
</dbReference>
<accession>A0A1H4EXU7</accession>
<feature type="transmembrane region" description="Helical" evidence="1">
    <location>
        <begin position="81"/>
        <end position="104"/>
    </location>
</feature>
<dbReference type="EMBL" id="FNQS01000011">
    <property type="protein sequence ID" value="SEA89821.1"/>
    <property type="molecule type" value="Genomic_DNA"/>
</dbReference>
<dbReference type="STRING" id="71657.SAMN02982996_02819"/>
<evidence type="ECO:0000313" key="3">
    <source>
        <dbReference type="Proteomes" id="UP000187280"/>
    </source>
</evidence>
<feature type="transmembrane region" description="Helical" evidence="1">
    <location>
        <begin position="49"/>
        <end position="75"/>
    </location>
</feature>
<keyword evidence="1" id="KW-0472">Membrane</keyword>
<keyword evidence="3" id="KW-1185">Reference proteome</keyword>